<evidence type="ECO:0000313" key="7">
    <source>
        <dbReference type="Proteomes" id="UP001054846"/>
    </source>
</evidence>
<evidence type="ECO:0000259" key="5">
    <source>
        <dbReference type="PROSITE" id="PS50110"/>
    </source>
</evidence>
<dbReference type="Pfam" id="PF00196">
    <property type="entry name" value="GerE"/>
    <property type="match status" value="1"/>
</dbReference>
<feature type="domain" description="HTH luxR-type" evidence="4">
    <location>
        <begin position="146"/>
        <end position="211"/>
    </location>
</feature>
<evidence type="ECO:0000256" key="3">
    <source>
        <dbReference type="PROSITE-ProRule" id="PRU00169"/>
    </source>
</evidence>
<dbReference type="CDD" id="cd17535">
    <property type="entry name" value="REC_NarL-like"/>
    <property type="match status" value="1"/>
</dbReference>
<dbReference type="SMART" id="SM00448">
    <property type="entry name" value="REC"/>
    <property type="match status" value="1"/>
</dbReference>
<sequence>MSEPITVLLVEDDPLFRMGLALFLRNQSELELVGEAEDGETALDLVDRLQPRLVLLDISLPGIGGQRTLERLKREYPEVRVLVLTSREEANLVQTILRKGADGYCLKGISPEHLLTVIREVSAGNGWFDAKVLAQVRSALAPAPGEAPGTVTLTEREKEVLRWIARGASNPEIGRQLHISSGTVRVHVHAILRKLGAVDRTQAVVVALEKGLIAPP</sequence>
<dbReference type="SUPFAM" id="SSF52172">
    <property type="entry name" value="CheY-like"/>
    <property type="match status" value="1"/>
</dbReference>
<name>A0ABY3PIH2_9CYAN</name>
<evidence type="ECO:0000256" key="2">
    <source>
        <dbReference type="ARBA" id="ARBA00023125"/>
    </source>
</evidence>
<dbReference type="Proteomes" id="UP001054846">
    <property type="component" value="Chromosome"/>
</dbReference>
<keyword evidence="1 3" id="KW-0597">Phosphoprotein</keyword>
<feature type="domain" description="Response regulatory" evidence="5">
    <location>
        <begin position="6"/>
        <end position="122"/>
    </location>
</feature>
<dbReference type="InterPro" id="IPR016032">
    <property type="entry name" value="Sig_transdc_resp-reg_C-effctor"/>
</dbReference>
<dbReference type="SUPFAM" id="SSF46894">
    <property type="entry name" value="C-terminal effector domain of the bipartite response regulators"/>
    <property type="match status" value="1"/>
</dbReference>
<dbReference type="PROSITE" id="PS00622">
    <property type="entry name" value="HTH_LUXR_1"/>
    <property type="match status" value="1"/>
</dbReference>
<evidence type="ECO:0000256" key="1">
    <source>
        <dbReference type="ARBA" id="ARBA00022553"/>
    </source>
</evidence>
<dbReference type="PROSITE" id="PS50110">
    <property type="entry name" value="RESPONSE_REGULATORY"/>
    <property type="match status" value="1"/>
</dbReference>
<dbReference type="EMBL" id="CP063845">
    <property type="protein sequence ID" value="UFP93413.1"/>
    <property type="molecule type" value="Genomic_DNA"/>
</dbReference>
<feature type="modified residue" description="4-aspartylphosphate" evidence="3">
    <location>
        <position position="57"/>
    </location>
</feature>
<evidence type="ECO:0000313" key="6">
    <source>
        <dbReference type="EMBL" id="UFP93413.1"/>
    </source>
</evidence>
<keyword evidence="7" id="KW-1185">Reference proteome</keyword>
<evidence type="ECO:0000259" key="4">
    <source>
        <dbReference type="PROSITE" id="PS50043"/>
    </source>
</evidence>
<dbReference type="PANTHER" id="PTHR43214">
    <property type="entry name" value="TWO-COMPONENT RESPONSE REGULATOR"/>
    <property type="match status" value="1"/>
</dbReference>
<keyword evidence="2" id="KW-0238">DNA-binding</keyword>
<dbReference type="Gene3D" id="3.40.50.2300">
    <property type="match status" value="1"/>
</dbReference>
<dbReference type="InterPro" id="IPR000792">
    <property type="entry name" value="Tscrpt_reg_LuxR_C"/>
</dbReference>
<dbReference type="PANTHER" id="PTHR43214:SF43">
    <property type="entry name" value="TWO-COMPONENT RESPONSE REGULATOR"/>
    <property type="match status" value="1"/>
</dbReference>
<gene>
    <name evidence="6" type="ORF">ISF26_16640</name>
</gene>
<proteinExistence type="predicted"/>
<reference evidence="6 7" key="1">
    <citation type="journal article" date="2021" name="Genome Biol. Evol.">
        <title>Complete Genome Sequencing of a Novel Gloeobacter Species from a Waterfall Cave in Mexico.</title>
        <authorList>
            <person name="Saw J.H."/>
            <person name="Cardona T."/>
            <person name="Montejano G."/>
        </authorList>
    </citation>
    <scope>NUCLEOTIDE SEQUENCE [LARGE SCALE GENOMIC DNA]</scope>
    <source>
        <strain evidence="6">MG652769</strain>
    </source>
</reference>
<dbReference type="CDD" id="cd06170">
    <property type="entry name" value="LuxR_C_like"/>
    <property type="match status" value="1"/>
</dbReference>
<dbReference type="InterPro" id="IPR058245">
    <property type="entry name" value="NreC/VraR/RcsB-like_REC"/>
</dbReference>
<dbReference type="PRINTS" id="PR00038">
    <property type="entry name" value="HTHLUXR"/>
</dbReference>
<protein>
    <submittedName>
        <fullName evidence="6">Response regulator transcription factor</fullName>
    </submittedName>
</protein>
<dbReference type="Pfam" id="PF00072">
    <property type="entry name" value="Response_reg"/>
    <property type="match status" value="1"/>
</dbReference>
<dbReference type="InterPro" id="IPR039420">
    <property type="entry name" value="WalR-like"/>
</dbReference>
<dbReference type="InterPro" id="IPR011006">
    <property type="entry name" value="CheY-like_superfamily"/>
</dbReference>
<dbReference type="SMART" id="SM00421">
    <property type="entry name" value="HTH_LUXR"/>
    <property type="match status" value="1"/>
</dbReference>
<dbReference type="RefSeq" id="WP_230840415.1">
    <property type="nucleotide sequence ID" value="NZ_CP063845.1"/>
</dbReference>
<accession>A0ABY3PIH2</accession>
<dbReference type="PROSITE" id="PS50043">
    <property type="entry name" value="HTH_LUXR_2"/>
    <property type="match status" value="1"/>
</dbReference>
<dbReference type="InterPro" id="IPR001789">
    <property type="entry name" value="Sig_transdc_resp-reg_receiver"/>
</dbReference>
<organism evidence="6 7">
    <name type="scientific">Gloeobacter morelensis MG652769</name>
    <dbReference type="NCBI Taxonomy" id="2781736"/>
    <lineage>
        <taxon>Bacteria</taxon>
        <taxon>Bacillati</taxon>
        <taxon>Cyanobacteriota</taxon>
        <taxon>Cyanophyceae</taxon>
        <taxon>Gloeobacterales</taxon>
        <taxon>Gloeobacteraceae</taxon>
        <taxon>Gloeobacter</taxon>
        <taxon>Gloeobacter morelensis</taxon>
    </lineage>
</organism>